<dbReference type="Pfam" id="PF15135">
    <property type="entry name" value="UPF0515"/>
    <property type="match status" value="1"/>
</dbReference>
<comment type="subcellular location">
    <subcellularLocation>
        <location evidence="2">Cytoplasm</location>
        <location evidence="2">Cytoplasmic ribonucleoprotein granule</location>
    </subcellularLocation>
    <subcellularLocation>
        <location evidence="1">Nucleus</location>
    </subcellularLocation>
</comment>
<evidence type="ECO:0000256" key="1">
    <source>
        <dbReference type="ARBA" id="ARBA00004123"/>
    </source>
</evidence>
<dbReference type="EMBL" id="CAJHNH020000453">
    <property type="protein sequence ID" value="CAG5117777.1"/>
    <property type="molecule type" value="Genomic_DNA"/>
</dbReference>
<dbReference type="GO" id="GO:0075523">
    <property type="term" value="P:viral translational frameshifting"/>
    <property type="evidence" value="ECO:0007669"/>
    <property type="project" value="TreeGrafter"/>
</dbReference>
<evidence type="ECO:0000256" key="7">
    <source>
        <dbReference type="SAM" id="MobiDB-lite"/>
    </source>
</evidence>
<dbReference type="GO" id="GO:0045087">
    <property type="term" value="P:innate immune response"/>
    <property type="evidence" value="ECO:0007669"/>
    <property type="project" value="TreeGrafter"/>
</dbReference>
<dbReference type="GO" id="GO:0043022">
    <property type="term" value="F:ribosome binding"/>
    <property type="evidence" value="ECO:0007669"/>
    <property type="project" value="TreeGrafter"/>
</dbReference>
<evidence type="ECO:0000256" key="5">
    <source>
        <dbReference type="ARBA" id="ARBA00022884"/>
    </source>
</evidence>
<accession>A0A8S3YL13</accession>
<evidence type="ECO:0000256" key="4">
    <source>
        <dbReference type="ARBA" id="ARBA00022490"/>
    </source>
</evidence>
<dbReference type="SUPFAM" id="SSF48695">
    <property type="entry name" value="Multiheme cytochromes"/>
    <property type="match status" value="1"/>
</dbReference>
<comment type="similarity">
    <text evidence="3">Belongs to the SHFL family.</text>
</comment>
<dbReference type="Proteomes" id="UP000678393">
    <property type="component" value="Unassembled WGS sequence"/>
</dbReference>
<protein>
    <submittedName>
        <fullName evidence="8">Uncharacterized protein</fullName>
    </submittedName>
</protein>
<organism evidence="8 9">
    <name type="scientific">Candidula unifasciata</name>
    <dbReference type="NCBI Taxonomy" id="100452"/>
    <lineage>
        <taxon>Eukaryota</taxon>
        <taxon>Metazoa</taxon>
        <taxon>Spiralia</taxon>
        <taxon>Lophotrochozoa</taxon>
        <taxon>Mollusca</taxon>
        <taxon>Gastropoda</taxon>
        <taxon>Heterobranchia</taxon>
        <taxon>Euthyneura</taxon>
        <taxon>Panpulmonata</taxon>
        <taxon>Eupulmonata</taxon>
        <taxon>Stylommatophora</taxon>
        <taxon>Helicina</taxon>
        <taxon>Helicoidea</taxon>
        <taxon>Geomitridae</taxon>
        <taxon>Candidula</taxon>
    </lineage>
</organism>
<feature type="compositionally biased region" description="Polar residues" evidence="7">
    <location>
        <begin position="236"/>
        <end position="245"/>
    </location>
</feature>
<dbReference type="GO" id="GO:0005634">
    <property type="term" value="C:nucleus"/>
    <property type="evidence" value="ECO:0007669"/>
    <property type="project" value="UniProtKB-SubCell"/>
</dbReference>
<dbReference type="PANTHER" id="PTHR16135">
    <property type="entry name" value="REPRESSOR OF YIELD OF DENV PROTEIN"/>
    <property type="match status" value="1"/>
</dbReference>
<evidence type="ECO:0000313" key="9">
    <source>
        <dbReference type="Proteomes" id="UP000678393"/>
    </source>
</evidence>
<sequence length="254" mass="29477">VERLCRLFTGRINRNLARELIEEHGGLQEAACFLMLTHNKYLHTTNTEYVRDLQKDAAKFQETLESPAEDMQFACETCNKMWWKRVPKRKQVSKCYRCHIKYEPIPPEHQWGIGEFQCSQQHTFKGFGIMGRTKSKCYTCDQQAELMFIIPPRKRERDTQRPRRHRHNCNGINCYNPNGDYQLGSNGKPPLCIHPLSHSTEKPVRIHWASKIHISTGSTFVTILDQGSLDTRARSPANSLETISEGSWEEDDNV</sequence>
<dbReference type="OrthoDB" id="9423182at2759"/>
<keyword evidence="6" id="KW-0539">Nucleus</keyword>
<dbReference type="GO" id="GO:1990825">
    <property type="term" value="F:sequence-specific mRNA binding"/>
    <property type="evidence" value="ECO:0007669"/>
    <property type="project" value="TreeGrafter"/>
</dbReference>
<dbReference type="AlphaFoldDB" id="A0A8S3YL13"/>
<evidence type="ECO:0000256" key="3">
    <source>
        <dbReference type="ARBA" id="ARBA00005469"/>
    </source>
</evidence>
<reference evidence="8" key="1">
    <citation type="submission" date="2021-04" db="EMBL/GenBank/DDBJ databases">
        <authorList>
            <consortium name="Molecular Ecology Group"/>
        </authorList>
    </citation>
    <scope>NUCLEOTIDE SEQUENCE</scope>
</reference>
<keyword evidence="9" id="KW-1185">Reference proteome</keyword>
<keyword evidence="5" id="KW-0694">RNA-binding</keyword>
<evidence type="ECO:0000256" key="6">
    <source>
        <dbReference type="ARBA" id="ARBA00023242"/>
    </source>
</evidence>
<feature type="region of interest" description="Disordered" evidence="7">
    <location>
        <begin position="231"/>
        <end position="254"/>
    </location>
</feature>
<dbReference type="GO" id="GO:0036464">
    <property type="term" value="C:cytoplasmic ribonucleoprotein granule"/>
    <property type="evidence" value="ECO:0007669"/>
    <property type="project" value="UniProtKB-SubCell"/>
</dbReference>
<keyword evidence="4" id="KW-0963">Cytoplasm</keyword>
<comment type="caution">
    <text evidence="8">The sequence shown here is derived from an EMBL/GenBank/DDBJ whole genome shotgun (WGS) entry which is preliminary data.</text>
</comment>
<dbReference type="InterPro" id="IPR036280">
    <property type="entry name" value="Multihaem_cyt_sf"/>
</dbReference>
<dbReference type="PANTHER" id="PTHR16135:SF2">
    <property type="entry name" value="SHIFTLESS ANTIVIRAL INHIBITOR OF RIBOSOMAL FRAMESHIFTING PROTEIN"/>
    <property type="match status" value="1"/>
</dbReference>
<feature type="non-terminal residue" evidence="8">
    <location>
        <position position="254"/>
    </location>
</feature>
<gene>
    <name evidence="8" type="ORF">CUNI_LOCUS3335</name>
</gene>
<proteinExistence type="inferred from homology"/>
<dbReference type="InterPro" id="IPR026795">
    <property type="entry name" value="SHFL"/>
</dbReference>
<name>A0A8S3YL13_9EUPU</name>
<evidence type="ECO:0000256" key="2">
    <source>
        <dbReference type="ARBA" id="ARBA00004331"/>
    </source>
</evidence>
<evidence type="ECO:0000313" key="8">
    <source>
        <dbReference type="EMBL" id="CAG5117777.1"/>
    </source>
</evidence>